<dbReference type="PANTHER" id="PTHR46211">
    <property type="entry name" value="GLYCEROPHOSPHORYL DIESTER PHOSPHODIESTERASE"/>
    <property type="match status" value="1"/>
</dbReference>
<gene>
    <name evidence="2" type="ORF">BUZ01_00485</name>
</gene>
<dbReference type="InterPro" id="IPR030395">
    <property type="entry name" value="GP_PDE_dom"/>
</dbReference>
<protein>
    <submittedName>
        <fullName evidence="2">Glycerophosphodiester phosphodiesterase</fullName>
    </submittedName>
</protein>
<dbReference type="RefSeq" id="WP_107589473.1">
    <property type="nucleotide sequence ID" value="NZ_JAIEXO010000001.1"/>
</dbReference>
<proteinExistence type="predicted"/>
<organism evidence="2 3">
    <name type="scientific">Staphylococcus gallinarum</name>
    <dbReference type="NCBI Taxonomy" id="1293"/>
    <lineage>
        <taxon>Bacteria</taxon>
        <taxon>Bacillati</taxon>
        <taxon>Bacillota</taxon>
        <taxon>Bacilli</taxon>
        <taxon>Bacillales</taxon>
        <taxon>Staphylococcaceae</taxon>
        <taxon>Staphylococcus</taxon>
    </lineage>
</organism>
<dbReference type="GO" id="GO:0006629">
    <property type="term" value="P:lipid metabolic process"/>
    <property type="evidence" value="ECO:0007669"/>
    <property type="project" value="InterPro"/>
</dbReference>
<name>A0A2T4SZL6_STAGA</name>
<dbReference type="GO" id="GO:0008081">
    <property type="term" value="F:phosphoric diester hydrolase activity"/>
    <property type="evidence" value="ECO:0007669"/>
    <property type="project" value="InterPro"/>
</dbReference>
<dbReference type="Pfam" id="PF03009">
    <property type="entry name" value="GDPD"/>
    <property type="match status" value="1"/>
</dbReference>
<feature type="domain" description="GP-PDE" evidence="1">
    <location>
        <begin position="46"/>
        <end position="301"/>
    </location>
</feature>
<dbReference type="Gene3D" id="3.20.20.190">
    <property type="entry name" value="Phosphatidylinositol (PI) phosphodiesterase"/>
    <property type="match status" value="1"/>
</dbReference>
<evidence type="ECO:0000313" key="3">
    <source>
        <dbReference type="Proteomes" id="UP000283576"/>
    </source>
</evidence>
<dbReference type="Proteomes" id="UP000283576">
    <property type="component" value="Unassembled WGS sequence"/>
</dbReference>
<sequence>MSKFNKMFKGSFIGLAGIVGSLLFINKYKRKPENLPTHHFYSQTAPYILANRGGSAVKPENTKLAFDNAIAHNIDGFAVGVTLTKDNQVIVFNSTSLDATTNGSGTVSEHTLNEIKKLDAGYYFTDINGQTPYRNHKDATILTLAELLTYYPNAKVNIHLINQSTQQQNHLICEKVNTIINEYNSDNRIVIGSNQGEIIDYFRHLNPNTAIAASKNDMMKGFIHFYLGAGNLFATKAHTFILPIERNGIKFNSPRFIHWLNERNIVPGYCHVNNLDLMNDLVYHGAHTLITDRPDLAERFKLTYK</sequence>
<reference evidence="2 3" key="1">
    <citation type="journal article" date="2016" name="Front. Microbiol.">
        <title>Comprehensive Phylogenetic Analysis of Bovine Non-aureus Staphylococci Species Based on Whole-Genome Sequencing.</title>
        <authorList>
            <person name="Naushad S."/>
            <person name="Barkema H.W."/>
            <person name="Luby C."/>
            <person name="Condas L.A."/>
            <person name="Nobrega D.B."/>
            <person name="Carson D.A."/>
            <person name="De Buck J."/>
        </authorList>
    </citation>
    <scope>NUCLEOTIDE SEQUENCE [LARGE SCALE GENOMIC DNA]</scope>
    <source>
        <strain evidence="2 3">SNUC 1388</strain>
    </source>
</reference>
<dbReference type="AlphaFoldDB" id="A0A2T4SZL6"/>
<dbReference type="PANTHER" id="PTHR46211:SF1">
    <property type="entry name" value="GLYCEROPHOSPHODIESTER PHOSPHODIESTERASE, CYTOPLASMIC"/>
    <property type="match status" value="1"/>
</dbReference>
<dbReference type="EMBL" id="QXRZ01000001">
    <property type="protein sequence ID" value="RIL44482.1"/>
    <property type="molecule type" value="Genomic_DNA"/>
</dbReference>
<dbReference type="InterPro" id="IPR017946">
    <property type="entry name" value="PLC-like_Pdiesterase_TIM-brl"/>
</dbReference>
<comment type="caution">
    <text evidence="2">The sequence shown here is derived from an EMBL/GenBank/DDBJ whole genome shotgun (WGS) entry which is preliminary data.</text>
</comment>
<accession>A0A2T4SZL6</accession>
<evidence type="ECO:0000259" key="1">
    <source>
        <dbReference type="PROSITE" id="PS51704"/>
    </source>
</evidence>
<evidence type="ECO:0000313" key="2">
    <source>
        <dbReference type="EMBL" id="RIL44482.1"/>
    </source>
</evidence>
<dbReference type="PROSITE" id="PS51704">
    <property type="entry name" value="GP_PDE"/>
    <property type="match status" value="1"/>
</dbReference>
<dbReference type="SUPFAM" id="SSF51695">
    <property type="entry name" value="PLC-like phosphodiesterases"/>
    <property type="match status" value="1"/>
</dbReference>